<dbReference type="EMBL" id="JBBNAE010000006">
    <property type="protein sequence ID" value="KAK9116182.1"/>
    <property type="molecule type" value="Genomic_DNA"/>
</dbReference>
<sequence length="242" mass="27231">MPVSSVGRLDSYDYCVDLFCKESIHESIRFNRDVALQEASPEGGKTQLELEELLKSNLTIYVYWRCLLAGWIRVLEVFVGVMLTCHLGSECDNKAEGFKNPQYTSSNPCGTARGTMGVKPTATPTRRPRQIHRQVRVVGSILGTECAETGPEGGKTQLQLKELLKSNSTIYVKRDSNHRRRDWSENLKPEACANYEADVEAPEFTRRPGLYYNDHHVESLILSIKPRHPHPSSKTNLIGALV</sequence>
<gene>
    <name evidence="1" type="ORF">Sjap_015129</name>
</gene>
<name>A0AAP0NQJ5_9MAGN</name>
<dbReference type="AlphaFoldDB" id="A0AAP0NQJ5"/>
<reference evidence="1 2" key="1">
    <citation type="submission" date="2024-01" db="EMBL/GenBank/DDBJ databases">
        <title>Genome assemblies of Stephania.</title>
        <authorList>
            <person name="Yang L."/>
        </authorList>
    </citation>
    <scope>NUCLEOTIDE SEQUENCE [LARGE SCALE GENOMIC DNA]</scope>
    <source>
        <strain evidence="1">QJT</strain>
        <tissue evidence="1">Leaf</tissue>
    </source>
</reference>
<protein>
    <submittedName>
        <fullName evidence="1">Uncharacterized protein</fullName>
    </submittedName>
</protein>
<comment type="caution">
    <text evidence="1">The sequence shown here is derived from an EMBL/GenBank/DDBJ whole genome shotgun (WGS) entry which is preliminary data.</text>
</comment>
<dbReference type="Proteomes" id="UP001417504">
    <property type="component" value="Unassembled WGS sequence"/>
</dbReference>
<evidence type="ECO:0000313" key="2">
    <source>
        <dbReference type="Proteomes" id="UP001417504"/>
    </source>
</evidence>
<proteinExistence type="predicted"/>
<organism evidence="1 2">
    <name type="scientific">Stephania japonica</name>
    <dbReference type="NCBI Taxonomy" id="461633"/>
    <lineage>
        <taxon>Eukaryota</taxon>
        <taxon>Viridiplantae</taxon>
        <taxon>Streptophyta</taxon>
        <taxon>Embryophyta</taxon>
        <taxon>Tracheophyta</taxon>
        <taxon>Spermatophyta</taxon>
        <taxon>Magnoliopsida</taxon>
        <taxon>Ranunculales</taxon>
        <taxon>Menispermaceae</taxon>
        <taxon>Menispermoideae</taxon>
        <taxon>Cissampelideae</taxon>
        <taxon>Stephania</taxon>
    </lineage>
</organism>
<evidence type="ECO:0000313" key="1">
    <source>
        <dbReference type="EMBL" id="KAK9116182.1"/>
    </source>
</evidence>
<keyword evidence="2" id="KW-1185">Reference proteome</keyword>
<accession>A0AAP0NQJ5</accession>